<protein>
    <recommendedName>
        <fullName evidence="4">PH domain-containing protein</fullName>
    </recommendedName>
</protein>
<name>A0AA85KGZ6_TRIRE</name>
<organism evidence="2 3">
    <name type="scientific">Trichobilharzia regenti</name>
    <name type="common">Nasal bird schistosome</name>
    <dbReference type="NCBI Taxonomy" id="157069"/>
    <lineage>
        <taxon>Eukaryota</taxon>
        <taxon>Metazoa</taxon>
        <taxon>Spiralia</taxon>
        <taxon>Lophotrochozoa</taxon>
        <taxon>Platyhelminthes</taxon>
        <taxon>Trematoda</taxon>
        <taxon>Digenea</taxon>
        <taxon>Strigeidida</taxon>
        <taxon>Schistosomatoidea</taxon>
        <taxon>Schistosomatidae</taxon>
        <taxon>Trichobilharzia</taxon>
    </lineage>
</organism>
<keyword evidence="2" id="KW-1185">Reference proteome</keyword>
<evidence type="ECO:0000313" key="2">
    <source>
        <dbReference type="Proteomes" id="UP000050795"/>
    </source>
</evidence>
<dbReference type="SUPFAM" id="SSF50729">
    <property type="entry name" value="PH domain-like"/>
    <property type="match status" value="1"/>
</dbReference>
<evidence type="ECO:0000313" key="3">
    <source>
        <dbReference type="WBParaSite" id="TREG1_86060.1"/>
    </source>
</evidence>
<dbReference type="AlphaFoldDB" id="A0AA85KGZ6"/>
<proteinExistence type="predicted"/>
<sequence>MYGLFESPKNWLGEHYGTTNINSNKNIFNRNESITLPSHTDQLYLRIGETKWKRRYLHINPDGLFFSKQKSFDKNSLRRLNIFQPNLYLFCTMANQNDSELPTPFRLVIRPNSSQHVDPRMTVEMCALSEDAWKIWYSLLRIALFGKRLYTNYIVRSDIVKIHRENCSRMDYQLRSSSNFSSITDRPTSLATYDLENEQILGDVHSSIGASSKTSSIDIGFPPKSNSYSVTDLTKPVYLNSSSMNGNHHHHHHHDYRPNEASSLTSLTLYPIQTSREQSVNRQSRLDRRNIKSVKKRIFGSGPSARRCTRSISQISSPFNITLPQWMRASYEDKVNERFNETVL</sequence>
<feature type="region of interest" description="Disordered" evidence="1">
    <location>
        <begin position="240"/>
        <end position="260"/>
    </location>
</feature>
<dbReference type="Proteomes" id="UP000050795">
    <property type="component" value="Unassembled WGS sequence"/>
</dbReference>
<evidence type="ECO:0000256" key="1">
    <source>
        <dbReference type="SAM" id="MobiDB-lite"/>
    </source>
</evidence>
<dbReference type="PANTHER" id="PTHR11243">
    <property type="entry name" value="GROWTH FACTOR RECEPTOR-BOUND PROTEIN"/>
    <property type="match status" value="1"/>
</dbReference>
<dbReference type="InterPro" id="IPR011993">
    <property type="entry name" value="PH-like_dom_sf"/>
</dbReference>
<evidence type="ECO:0008006" key="4">
    <source>
        <dbReference type="Google" id="ProtNLM"/>
    </source>
</evidence>
<accession>A0AA85KGZ6</accession>
<reference evidence="3" key="2">
    <citation type="submission" date="2023-11" db="UniProtKB">
        <authorList>
            <consortium name="WormBaseParasite"/>
        </authorList>
    </citation>
    <scope>IDENTIFICATION</scope>
</reference>
<dbReference type="PANTHER" id="PTHR11243:SF23">
    <property type="entry name" value="LD06925P"/>
    <property type="match status" value="1"/>
</dbReference>
<dbReference type="WBParaSite" id="TREG1_86060.1">
    <property type="protein sequence ID" value="TREG1_86060.1"/>
    <property type="gene ID" value="TREG1_86060"/>
</dbReference>
<reference evidence="2" key="1">
    <citation type="submission" date="2022-06" db="EMBL/GenBank/DDBJ databases">
        <authorList>
            <person name="Berger JAMES D."/>
            <person name="Berger JAMES D."/>
        </authorList>
    </citation>
    <scope>NUCLEOTIDE SEQUENCE [LARGE SCALE GENOMIC DNA]</scope>
</reference>
<dbReference type="Gene3D" id="2.30.29.30">
    <property type="entry name" value="Pleckstrin-homology domain (PH domain)/Phosphotyrosine-binding domain (PTB)"/>
    <property type="match status" value="1"/>
</dbReference>
<dbReference type="InterPro" id="IPR039664">
    <property type="entry name" value="GRB/APBB1IP"/>
</dbReference>